<dbReference type="InterPro" id="IPR036691">
    <property type="entry name" value="Endo/exonu/phosph_ase_sf"/>
</dbReference>
<dbReference type="GO" id="GO:0003676">
    <property type="term" value="F:nucleic acid binding"/>
    <property type="evidence" value="ECO:0007669"/>
    <property type="project" value="InterPro"/>
</dbReference>
<feature type="compositionally biased region" description="Polar residues" evidence="3">
    <location>
        <begin position="1399"/>
        <end position="1409"/>
    </location>
</feature>
<dbReference type="InterPro" id="IPR001525">
    <property type="entry name" value="C5_MeTfrase"/>
</dbReference>
<evidence type="ECO:0000256" key="1">
    <source>
        <dbReference type="ARBA" id="ARBA00022603"/>
    </source>
</evidence>
<reference evidence="5" key="1">
    <citation type="submission" date="2021-02" db="EMBL/GenBank/DDBJ databases">
        <authorList>
            <person name="Dougan E. K."/>
            <person name="Rhodes N."/>
            <person name="Thang M."/>
            <person name="Chan C."/>
        </authorList>
    </citation>
    <scope>NUCLEOTIDE SEQUENCE</scope>
</reference>
<feature type="compositionally biased region" description="Low complexity" evidence="3">
    <location>
        <begin position="1542"/>
        <end position="1558"/>
    </location>
</feature>
<dbReference type="Gene3D" id="3.60.10.10">
    <property type="entry name" value="Endonuclease/exonuclease/phosphatase"/>
    <property type="match status" value="1"/>
</dbReference>
<feature type="region of interest" description="Disordered" evidence="3">
    <location>
        <begin position="1530"/>
        <end position="1563"/>
    </location>
</feature>
<dbReference type="Pfam" id="PF03372">
    <property type="entry name" value="Exo_endo_phos"/>
    <property type="match status" value="1"/>
</dbReference>
<dbReference type="SUPFAM" id="SSF56219">
    <property type="entry name" value="DNase I-like"/>
    <property type="match status" value="1"/>
</dbReference>
<dbReference type="Pfam" id="PF00075">
    <property type="entry name" value="RNase_H"/>
    <property type="match status" value="1"/>
</dbReference>
<dbReference type="PROSITE" id="PS50879">
    <property type="entry name" value="RNASE_H_1"/>
    <property type="match status" value="1"/>
</dbReference>
<dbReference type="SUPFAM" id="SSF53098">
    <property type="entry name" value="Ribonuclease H-like"/>
    <property type="match status" value="1"/>
</dbReference>
<dbReference type="InterPro" id="IPR036397">
    <property type="entry name" value="RNaseH_sf"/>
</dbReference>
<name>A0A812YBW5_9DINO</name>
<proteinExistence type="predicted"/>
<keyword evidence="6" id="KW-1185">Reference proteome</keyword>
<dbReference type="Proteomes" id="UP000601435">
    <property type="component" value="Unassembled WGS sequence"/>
</dbReference>
<evidence type="ECO:0000259" key="4">
    <source>
        <dbReference type="PROSITE" id="PS50879"/>
    </source>
</evidence>
<evidence type="ECO:0000313" key="6">
    <source>
        <dbReference type="Proteomes" id="UP000601435"/>
    </source>
</evidence>
<comment type="caution">
    <text evidence="5">The sequence shown here is derived from an EMBL/GenBank/DDBJ whole genome shotgun (WGS) entry which is preliminary data.</text>
</comment>
<dbReference type="InterPro" id="IPR029063">
    <property type="entry name" value="SAM-dependent_MTases_sf"/>
</dbReference>
<dbReference type="GO" id="GO:0008168">
    <property type="term" value="F:methyltransferase activity"/>
    <property type="evidence" value="ECO:0007669"/>
    <property type="project" value="UniProtKB-KW"/>
</dbReference>
<feature type="domain" description="RNase H type-1" evidence="4">
    <location>
        <begin position="2830"/>
        <end position="3002"/>
    </location>
</feature>
<feature type="region of interest" description="Disordered" evidence="3">
    <location>
        <begin position="1334"/>
        <end position="1409"/>
    </location>
</feature>
<gene>
    <name evidence="5" type="ORF">SNEC2469_LOCUS22303</name>
</gene>
<evidence type="ECO:0000313" key="5">
    <source>
        <dbReference type="EMBL" id="CAE7764889.1"/>
    </source>
</evidence>
<accession>A0A812YBW5</accession>
<dbReference type="Gene3D" id="3.40.50.150">
    <property type="entry name" value="Vaccinia Virus protein VP39"/>
    <property type="match status" value="1"/>
</dbReference>
<dbReference type="Pfam" id="PF00145">
    <property type="entry name" value="DNA_methylase"/>
    <property type="match status" value="1"/>
</dbReference>
<organism evidence="5 6">
    <name type="scientific">Symbiodinium necroappetens</name>
    <dbReference type="NCBI Taxonomy" id="1628268"/>
    <lineage>
        <taxon>Eukaryota</taxon>
        <taxon>Sar</taxon>
        <taxon>Alveolata</taxon>
        <taxon>Dinophyceae</taxon>
        <taxon>Suessiales</taxon>
        <taxon>Symbiodiniaceae</taxon>
        <taxon>Symbiodinium</taxon>
    </lineage>
</organism>
<feature type="compositionally biased region" description="Polar residues" evidence="3">
    <location>
        <begin position="1366"/>
        <end position="1376"/>
    </location>
</feature>
<dbReference type="EMBL" id="CAJNJA010040331">
    <property type="protein sequence ID" value="CAE7764889.1"/>
    <property type="molecule type" value="Genomic_DNA"/>
</dbReference>
<dbReference type="InterPro" id="IPR005135">
    <property type="entry name" value="Endo/exonuclease/phosphatase"/>
</dbReference>
<keyword evidence="2" id="KW-0808">Transferase</keyword>
<evidence type="ECO:0000256" key="2">
    <source>
        <dbReference type="ARBA" id="ARBA00022679"/>
    </source>
</evidence>
<dbReference type="InterPro" id="IPR012337">
    <property type="entry name" value="RNaseH-like_sf"/>
</dbReference>
<dbReference type="SUPFAM" id="SSF53335">
    <property type="entry name" value="S-adenosyl-L-methionine-dependent methyltransferases"/>
    <property type="match status" value="1"/>
</dbReference>
<dbReference type="GO" id="GO:0004523">
    <property type="term" value="F:RNA-DNA hybrid ribonuclease activity"/>
    <property type="evidence" value="ECO:0007669"/>
    <property type="project" value="InterPro"/>
</dbReference>
<dbReference type="GO" id="GO:0032259">
    <property type="term" value="P:methylation"/>
    <property type="evidence" value="ECO:0007669"/>
    <property type="project" value="UniProtKB-KW"/>
</dbReference>
<dbReference type="Gene3D" id="3.30.420.10">
    <property type="entry name" value="Ribonuclease H-like superfamily/Ribonuclease H"/>
    <property type="match status" value="1"/>
</dbReference>
<dbReference type="InterPro" id="IPR002156">
    <property type="entry name" value="RNaseH_domain"/>
</dbReference>
<sequence>MDSSRADFGNRLLASGEWRRLSSIAADLDPLMQGTLQNFLVRPFGASISTETGLLSRAYVLRADGETSGHKVLLKLRHADWLALEDCTGVFKVLQSLVQMSQEDCLLDCTQAPTTVICTASLETGSSISVAEVFCGGFSGWSQAAYIMHRSGTPIHTSWTLDVDPECEDMLRTQNPGMRSVWHGSELEDILSDTPELVHVNSNIQHDWWLRIFAIRPVHITTISPPCQPWSLAGQGAGLASDDGMLMLRAADILGAIEVPVVVLEQVGGFLRHPHAATVLSAWTQVGYSVVWQATIDLIDVLPSSRPRTLIVFRHQSCLGPAALPSHHWASTRRHNLATAQVLFDLPESLLRPLVLPQDLVTTYMDPWFMPPSRLGQVSQSRVEAFRIRTAAATAGCFMAQYQFQHELPPNQLSSKGLLGFLLRHQGVLRFFSGAEIAALHGAVRPVLLQEDRRCQMRLLGNSLAVPQAAAGLAYACLALGCKASPDPAAAVASCLSERMHNANAFFIPKGPHWILCRKDQVHGLLVSGVMKPLPAPSASAPLDFVPVTFQHRQANITVYAPAGAPALRVFSHLGLAHVAPTLPVDAHDRLPALRLSLDAPPSLGCTGFDGGNAGAAGLCTVLVDKGVFVIDTWSPRMWTQLLNVFDFLTPDAEDLCCWTPSGQRLRFADDFEGCVVANTSPPEAPLLPLHLLATAVPVLQASFPPQETTITCPAGHAVDLWLGFPFHLAQAFGWETQVENFPPAREAPMSLRLTPCLARLHLQPSTLPRQLRTWFLVACLESASTAATAEDAIPVEIQVEARRIWWGHLSDLLRAEQLESWWHAACQACQLPPAVRVFSGPHPVQAQDSLLAIHSRRSQRVLRKSGRLLLTLQPSVVGGGFKDEQKHWAQTRAASVCLAQGLDLRTTTAFVDDVSKDGSVARRSQAIKAHSDDAKWAQLSAYAKELGVPVPQTTSLFQRADQRAKRQLNKRRAQQDDCPKASAVQVQSGFFVNDDASPTPILDSIRPGATGLLLVDGDQAADALTTLQGVQPDELGILVLGHTCPDPDNCSGRLSFPAVGRACGSQLLLAGCLHNVGGKAIRSSQQSDITVELPDILCCTFTAFSDEFSSGQWEQLVQAPVKHMLAAFQDVAASRAITTPWGRQYRCKGKVASPGAADQVSFQARVPKGETDPLLVASGHNNVYLTPRKLDHSLLSGYSIIWIGGQRQEAVKASLQIPEQRGLVRSKDRFGLRVPDARYEAAFGLIRPGQPAPTRVAVQCLFRIGPVPSGADAAAVSTWASKFNWCIKVIRASGPCHWLVGAAEQPPSAWPLFNGQTVLIKPVQQREVRQAVVQSGSLKLQPPTAPSAPPKDNRSAEDPWLFSDPWSNSRSSVSAHGSRDSTKPFASGAPAPAARSVSGPTEQRFQQQDARIQALEEGIQHLKLQQEQNHSQLVQQQNTDRQAAAQATAGLQEQLSSVGTELTRQLQASAEDQLSRPCLLHSVSRVHALFLVGHPYLGQFDHLRGRRIGEAQNPGPARQTDLRDYLPRPAAQSLPLPGPATEPSFSSAASATSSGSDDPSEKLPLRVAVINPTALLHKDQEIISLQQDVVLVSETSAVEDAQRIVAHKLRPAGFSAVWSAPVAPHQTQREHQTTLRGHASGVALLSRFPARKSFVPLEPQVESSARLLESHVRIGHFEIRFFVVYGFPANYQDAGGRNAALLQEVLRRLLACPAPAIVGGDFNTDVTMLPEFEMFQQIGFVEAFQYWQTRTGCLLPPTCKQATRNDTLLLSGSLLPYVQGMRVADDLRYFDSHAPFMTELLLPVAPPCRQSWRKPTTWMPILPASVDLAPIYASYHDQVQAAIQSSRTVDQLDAAFRTWAAAVEATVDTAIQTAHTADPLSHPARSLPRAARGRCAYRPLRKRPLPRSAPAGRCGDYAPPCEAVSIVARAKVRQVRRLSTFVQGLTKAGSRDDIPTAVRAQLCQEWAAITRGRGYKPTFATWLLQCPHFPVYWSQLPPVEWARDVLQYVKFDADAHVRAEAEHRRKLASFQVHIDCQTGCSRLGFRSLRPHPRPPFLCIPYEENQAAKLIRTVAPDTGLYFVPQPRFVRTGQAALLDDLPVSVESVETTEEEGPLLRITCSPAVPPAAARFVQDSAACTAAELNRAFIEFWAPIWCRDIGPARADPAYWSTFLHSLPPAPLPAQDLAIDMQDVGLWRKQIRRLKNGRATGYCGFSPAELKTLPEAAVSHLAQLFASCRDCGFPSHLAQATVHVLAKVDAPQNIGQGRPITVYATIYRLWSSVAARAILQQWATWLPDSVRGCVPGRGARDISLVIQVLVEEALQSGRPLGGFSLDIVKCFNQLPRLPLRQLLLHLHVPLDVVEIWFQFLECNKRFALFHGELGSPVASTTGAPEGDPLSVVGQIAVCWALVTSTHRENTLPWVYVDNLSWLAAEAQLLGDMLRRAADFCHSLQLPIDWKKSFAWGTTPALRAFWARQPLPRCSETSHLQLVTEAKDLGVAFRFNRVGGLGKAAARLSEGLQRLKRLQRQHRPLQNAAHLVQTGVWPAAFYGLEGHHVPEAKVDQLRSAAARAICGDNHSMSPHLAMVCITDQVLDPAVYLLVQALCALRRLLRTIPEYGRRWLQAACAAFPNSGRAHGPAGALAKQLHAQGWVLHPEGRLKGVGHWHLSLFTSTPKQIRLACQSAWNETLGDRVGHRNGLHQADCPCPRIMRRVLAKFPQGAQLHLVRNVVGGYMSRAARATFDPLVEKVCPHCGDVDTKAHRLLLCPAMTEVRQPFQALLEWIRESAPHWLHAPYPVPHPEEGFLRLLWNSRRLPPLPRVDQLLDQQPSREHHVFTDGSCIHPASPAARHAAWSAVLHNQCLPVPDWRLVRDKPEMLRAAFPVVAQGLLPGEQSIYRAEVAALMQVVRLASQQAGHTFHVWVDSSSAQQTVQQWLDSSEDAPAPLSTAGDLLEHMPRQRPTNVHLHKVRAHQNLDLIAHADLLPALGNHAADAAAKAAEQDDLPGLRAQLDGVALWHQQQEENLFAYFQYLLELTKAVAKLRSDHTSSTDYVQDESSSLSSQQQWLALQDGQVQYSTPSPGPSDLALRLQQQSAWPPRFLHLLYDWSLQLQWPAQDAAITTHALAGITYLELLANFVVCTGMLPPLQLRQGKVLGWIDLTDSAGILHPVVLRDVLLGFLAAAKCLDKALGYYCWPSPRHHRLHSLRMFGHRDGRKGLLRRPLMPAVSATGQLVEKLVNGCCGETLRDFALNWRSPS</sequence>
<dbReference type="OrthoDB" id="412663at2759"/>
<protein>
    <recommendedName>
        <fullName evidence="4">RNase H type-1 domain-containing protein</fullName>
    </recommendedName>
</protein>
<keyword evidence="1" id="KW-0489">Methyltransferase</keyword>
<evidence type="ECO:0000256" key="3">
    <source>
        <dbReference type="SAM" id="MobiDB-lite"/>
    </source>
</evidence>